<protein>
    <submittedName>
        <fullName evidence="3">Histidine kinase</fullName>
    </submittedName>
</protein>
<dbReference type="InterPro" id="IPR010559">
    <property type="entry name" value="Sig_transdc_His_kin_internal"/>
</dbReference>
<organism evidence="3 4">
    <name type="scientific">Halarcobacter ebronensis</name>
    <dbReference type="NCBI Taxonomy" id="1462615"/>
    <lineage>
        <taxon>Bacteria</taxon>
        <taxon>Pseudomonadati</taxon>
        <taxon>Campylobacterota</taxon>
        <taxon>Epsilonproteobacteria</taxon>
        <taxon>Campylobacterales</taxon>
        <taxon>Arcobacteraceae</taxon>
        <taxon>Halarcobacter</taxon>
    </lineage>
</organism>
<name>A0A4Q0YGJ1_9BACT</name>
<feature type="transmembrane region" description="Helical" evidence="1">
    <location>
        <begin position="77"/>
        <end position="101"/>
    </location>
</feature>
<reference evidence="3 4" key="1">
    <citation type="submission" date="2017-10" db="EMBL/GenBank/DDBJ databases">
        <title>Genomics of the genus Arcobacter.</title>
        <authorList>
            <person name="Perez-Cataluna A."/>
            <person name="Figueras M.J."/>
        </authorList>
    </citation>
    <scope>NUCLEOTIDE SEQUENCE [LARGE SCALE GENOMIC DNA]</scope>
    <source>
        <strain evidence="3 4">CECT 8993</strain>
    </source>
</reference>
<dbReference type="EMBL" id="PDKJ01000002">
    <property type="protein sequence ID" value="RXJ69786.1"/>
    <property type="molecule type" value="Genomic_DNA"/>
</dbReference>
<evidence type="ECO:0000256" key="1">
    <source>
        <dbReference type="SAM" id="Phobius"/>
    </source>
</evidence>
<dbReference type="InterPro" id="IPR050640">
    <property type="entry name" value="Bact_2-comp_sensor_kinase"/>
</dbReference>
<dbReference type="GO" id="GO:0000155">
    <property type="term" value="F:phosphorelay sensor kinase activity"/>
    <property type="evidence" value="ECO:0007669"/>
    <property type="project" value="InterPro"/>
</dbReference>
<evidence type="ECO:0000259" key="2">
    <source>
        <dbReference type="Pfam" id="PF06580"/>
    </source>
</evidence>
<accession>A0A4Q0YGJ1</accession>
<feature type="transmembrane region" description="Helical" evidence="1">
    <location>
        <begin position="113"/>
        <end position="134"/>
    </location>
</feature>
<proteinExistence type="predicted"/>
<dbReference type="PANTHER" id="PTHR34220">
    <property type="entry name" value="SENSOR HISTIDINE KINASE YPDA"/>
    <property type="match status" value="1"/>
</dbReference>
<feature type="transmembrane region" description="Helical" evidence="1">
    <location>
        <begin position="40"/>
        <end position="65"/>
    </location>
</feature>
<dbReference type="Gene3D" id="3.30.565.10">
    <property type="entry name" value="Histidine kinase-like ATPase, C-terminal domain"/>
    <property type="match status" value="1"/>
</dbReference>
<feature type="domain" description="Signal transduction histidine kinase internal region" evidence="2">
    <location>
        <begin position="155"/>
        <end position="230"/>
    </location>
</feature>
<sequence length="331" mass="38591">MDRIKLKISSKDWIYIVIIGAFFGFLLSLFFYFLNIEFKNFSTIVFTVFCSILISLFAFVLITLSNDYILPKIEEKFWYFISFVFSFLSGFLGFSFSYFIFLDSGFNIIEYISSFWITISIIVGFLTFLIGLILHQFIFMKHKNEVIKSETLESKIKALENELNPHFLFNALNSISELIYIDKQKAEKATLDLSQFLRNAINKESLVSIKTELEMVKTYLEIENIRFDNNIILSIESEQNTQERLIPKFSIQLLVENAIKHGYVADKLYIYIKIFEEKIIVSNSGKVTKNISFGTGLNNLKKRLTLLKIGELDYKVEKDIMNFIIVLKGSR</sequence>
<gene>
    <name evidence="3" type="ORF">CRV08_03505</name>
</gene>
<evidence type="ECO:0000313" key="3">
    <source>
        <dbReference type="EMBL" id="RXJ69786.1"/>
    </source>
</evidence>
<dbReference type="RefSeq" id="WP_128979118.1">
    <property type="nucleotide sequence ID" value="NZ_PDKJ01000002.1"/>
</dbReference>
<keyword evidence="3" id="KW-0808">Transferase</keyword>
<comment type="caution">
    <text evidence="3">The sequence shown here is derived from an EMBL/GenBank/DDBJ whole genome shotgun (WGS) entry which is preliminary data.</text>
</comment>
<dbReference type="Proteomes" id="UP000290172">
    <property type="component" value="Unassembled WGS sequence"/>
</dbReference>
<evidence type="ECO:0000313" key="4">
    <source>
        <dbReference type="Proteomes" id="UP000290172"/>
    </source>
</evidence>
<dbReference type="InterPro" id="IPR036890">
    <property type="entry name" value="HATPase_C_sf"/>
</dbReference>
<keyword evidence="1" id="KW-0812">Transmembrane</keyword>
<keyword evidence="1" id="KW-0472">Membrane</keyword>
<keyword evidence="3" id="KW-0418">Kinase</keyword>
<keyword evidence="1" id="KW-1133">Transmembrane helix</keyword>
<dbReference type="GO" id="GO:0016020">
    <property type="term" value="C:membrane"/>
    <property type="evidence" value="ECO:0007669"/>
    <property type="project" value="InterPro"/>
</dbReference>
<dbReference type="Pfam" id="PF06580">
    <property type="entry name" value="His_kinase"/>
    <property type="match status" value="1"/>
</dbReference>
<feature type="transmembrane region" description="Helical" evidence="1">
    <location>
        <begin position="12"/>
        <end position="34"/>
    </location>
</feature>
<dbReference type="PANTHER" id="PTHR34220:SF7">
    <property type="entry name" value="SENSOR HISTIDINE KINASE YPDA"/>
    <property type="match status" value="1"/>
</dbReference>
<dbReference type="AlphaFoldDB" id="A0A4Q0YGJ1"/>